<proteinExistence type="predicted"/>
<reference evidence="1" key="2">
    <citation type="journal article" date="2015" name="Data Brief">
        <title>Shoot transcriptome of the giant reed, Arundo donax.</title>
        <authorList>
            <person name="Barrero R.A."/>
            <person name="Guerrero F.D."/>
            <person name="Moolhuijzen P."/>
            <person name="Goolsby J.A."/>
            <person name="Tidwell J."/>
            <person name="Bellgard S.E."/>
            <person name="Bellgard M.I."/>
        </authorList>
    </citation>
    <scope>NUCLEOTIDE SEQUENCE</scope>
    <source>
        <tissue evidence="1">Shoot tissue taken approximately 20 cm above the soil surface</tissue>
    </source>
</reference>
<sequence>MGLTAYITKHPKITKAYFLTRVRFVIGYCWYTEILVYTIPRPCLEAQKRPDYLPADFSLSLISLECRIGTTGIQKFLWKDYERNKRLE</sequence>
<name>A0A0A9CEB6_ARUDO</name>
<dbReference type="AlphaFoldDB" id="A0A0A9CEB6"/>
<organism evidence="1">
    <name type="scientific">Arundo donax</name>
    <name type="common">Giant reed</name>
    <name type="synonym">Donax arundinaceus</name>
    <dbReference type="NCBI Taxonomy" id="35708"/>
    <lineage>
        <taxon>Eukaryota</taxon>
        <taxon>Viridiplantae</taxon>
        <taxon>Streptophyta</taxon>
        <taxon>Embryophyta</taxon>
        <taxon>Tracheophyta</taxon>
        <taxon>Spermatophyta</taxon>
        <taxon>Magnoliopsida</taxon>
        <taxon>Liliopsida</taxon>
        <taxon>Poales</taxon>
        <taxon>Poaceae</taxon>
        <taxon>PACMAD clade</taxon>
        <taxon>Arundinoideae</taxon>
        <taxon>Arundineae</taxon>
        <taxon>Arundo</taxon>
    </lineage>
</organism>
<dbReference type="EMBL" id="GBRH01225087">
    <property type="protein sequence ID" value="JAD72808.1"/>
    <property type="molecule type" value="Transcribed_RNA"/>
</dbReference>
<protein>
    <submittedName>
        <fullName evidence="1">Uncharacterized protein</fullName>
    </submittedName>
</protein>
<reference evidence="1" key="1">
    <citation type="submission" date="2014-09" db="EMBL/GenBank/DDBJ databases">
        <authorList>
            <person name="Magalhaes I.L.F."/>
            <person name="Oliveira U."/>
            <person name="Santos F.R."/>
            <person name="Vidigal T.H.D.A."/>
            <person name="Brescovit A.D."/>
            <person name="Santos A.J."/>
        </authorList>
    </citation>
    <scope>NUCLEOTIDE SEQUENCE</scope>
    <source>
        <tissue evidence="1">Shoot tissue taken approximately 20 cm above the soil surface</tissue>
    </source>
</reference>
<accession>A0A0A9CEB6</accession>
<evidence type="ECO:0000313" key="1">
    <source>
        <dbReference type="EMBL" id="JAD72808.1"/>
    </source>
</evidence>